<dbReference type="Proteomes" id="UP000019140">
    <property type="component" value="Unassembled WGS sequence"/>
</dbReference>
<dbReference type="Gene3D" id="1.10.760.10">
    <property type="entry name" value="Cytochrome c-like domain"/>
    <property type="match status" value="1"/>
</dbReference>
<reference evidence="3 4" key="1">
    <citation type="journal article" date="2014" name="Nature">
        <title>An environmental bacterial taxon with a large and distinct metabolic repertoire.</title>
        <authorList>
            <person name="Wilson M.C."/>
            <person name="Mori T."/>
            <person name="Ruckert C."/>
            <person name="Uria A.R."/>
            <person name="Helf M.J."/>
            <person name="Takada K."/>
            <person name="Gernert C."/>
            <person name="Steffens U.A."/>
            <person name="Heycke N."/>
            <person name="Schmitt S."/>
            <person name="Rinke C."/>
            <person name="Helfrich E.J."/>
            <person name="Brachmann A.O."/>
            <person name="Gurgui C."/>
            <person name="Wakimoto T."/>
            <person name="Kracht M."/>
            <person name="Crusemann M."/>
            <person name="Hentschel U."/>
            <person name="Abe I."/>
            <person name="Matsunaga S."/>
            <person name="Kalinowski J."/>
            <person name="Takeyama H."/>
            <person name="Piel J."/>
        </authorList>
    </citation>
    <scope>NUCLEOTIDE SEQUENCE [LARGE SCALE GENOMIC DNA]</scope>
    <source>
        <strain evidence="4">TSY2</strain>
    </source>
</reference>
<dbReference type="GO" id="GO:0020037">
    <property type="term" value="F:heme binding"/>
    <property type="evidence" value="ECO:0007669"/>
    <property type="project" value="InterPro"/>
</dbReference>
<keyword evidence="2" id="KW-0732">Signal</keyword>
<protein>
    <recommendedName>
        <fullName evidence="5">Thiol oxidoreductase-like protein</fullName>
    </recommendedName>
</protein>
<dbReference type="GO" id="GO:0004130">
    <property type="term" value="F:cytochrome-c peroxidase activity"/>
    <property type="evidence" value="ECO:0007669"/>
    <property type="project" value="TreeGrafter"/>
</dbReference>
<dbReference type="Pfam" id="PF06537">
    <property type="entry name" value="DHOR"/>
    <property type="match status" value="1"/>
</dbReference>
<dbReference type="HOGENOM" id="CLU_488080_0_0_7"/>
<dbReference type="PATRIC" id="fig|1429439.4.peg.6928"/>
<dbReference type="GO" id="GO:0009055">
    <property type="term" value="F:electron transfer activity"/>
    <property type="evidence" value="ECO:0007669"/>
    <property type="project" value="InterPro"/>
</dbReference>
<dbReference type="InterPro" id="IPR010538">
    <property type="entry name" value="DHOR"/>
</dbReference>
<accession>W4LPH4</accession>
<feature type="signal peptide" evidence="2">
    <location>
        <begin position="1"/>
        <end position="28"/>
    </location>
</feature>
<gene>
    <name evidence="3" type="ORF">ETSY2_41200</name>
</gene>
<feature type="chain" id="PRO_5004845945" description="Thiol oxidoreductase-like protein" evidence="2">
    <location>
        <begin position="29"/>
        <end position="558"/>
    </location>
</feature>
<evidence type="ECO:0000313" key="3">
    <source>
        <dbReference type="EMBL" id="ETW99296.1"/>
    </source>
</evidence>
<evidence type="ECO:0000313" key="4">
    <source>
        <dbReference type="Proteomes" id="UP000019140"/>
    </source>
</evidence>
<evidence type="ECO:0000256" key="2">
    <source>
        <dbReference type="SAM" id="SignalP"/>
    </source>
</evidence>
<keyword evidence="4" id="KW-1185">Reference proteome</keyword>
<evidence type="ECO:0000256" key="1">
    <source>
        <dbReference type="SAM" id="MobiDB-lite"/>
    </source>
</evidence>
<dbReference type="PANTHER" id="PTHR30600">
    <property type="entry name" value="CYTOCHROME C PEROXIDASE-RELATED"/>
    <property type="match status" value="1"/>
</dbReference>
<comment type="caution">
    <text evidence="3">The sequence shown here is derived from an EMBL/GenBank/DDBJ whole genome shotgun (WGS) entry which is preliminary data.</text>
</comment>
<feature type="region of interest" description="Disordered" evidence="1">
    <location>
        <begin position="498"/>
        <end position="521"/>
    </location>
</feature>
<organism evidence="3 4">
    <name type="scientific">Candidatus Entotheonella gemina</name>
    <dbReference type="NCBI Taxonomy" id="1429439"/>
    <lineage>
        <taxon>Bacteria</taxon>
        <taxon>Pseudomonadati</taxon>
        <taxon>Nitrospinota/Tectimicrobiota group</taxon>
        <taxon>Candidatus Tectimicrobiota</taxon>
        <taxon>Candidatus Entotheonellia</taxon>
        <taxon>Candidatus Entotheonellales</taxon>
        <taxon>Candidatus Entotheonellaceae</taxon>
        <taxon>Candidatus Entotheonella</taxon>
    </lineage>
</organism>
<dbReference type="PANTHER" id="PTHR30600:SF4">
    <property type="entry name" value="CYTOCHROME C DOMAIN-CONTAINING PROTEIN"/>
    <property type="match status" value="1"/>
</dbReference>
<proteinExistence type="predicted"/>
<dbReference type="SUPFAM" id="SSF46626">
    <property type="entry name" value="Cytochrome c"/>
    <property type="match status" value="1"/>
</dbReference>
<dbReference type="EMBL" id="AZHX01001855">
    <property type="protein sequence ID" value="ETW99296.1"/>
    <property type="molecule type" value="Genomic_DNA"/>
</dbReference>
<dbReference type="InterPro" id="IPR036909">
    <property type="entry name" value="Cyt_c-like_dom_sf"/>
</dbReference>
<sequence length="558" mass="61959">MSDQIRFRQGVISIMVGLCLLSAVIAEAQLTDVTQTTPNVPGGAIGKSLQEQVGEGRGDALTPGSSIYLIRRDPARSIRRGRQLFQRKFTDAQGLGPRVEANASGNIHDNAALGAGIADSCAGCHGRPRGSAGFGGDVATRPDSRDAPHLFGLGLIEMLADEMTAELRRIRKNAIRAARRRDRRVTRRLESKGINFGRIIAHPNGRVDTSDVEGVDPDLRVKPFFAQGCSFSIREFIVGALKDEMGLESPDPVLCRATDPNNPRRITSPSGFVFDPDLDTFNRPPVCDAHEDGDDDGVVNEVDPALVDHMEFYLLNYFKPGQSEVDRYVRRGSRIFEEIGCTACHVRNLTIKRDRRIADVDTVYDEERGIFNRLFATASTRFEIVDDGEPFPQLVPMGERFVVKNVFTDLKRHDLGPAFYERNYDGSLQREFMTEPLWGVGSTAPYGHDGRSINLKEVILRHGGEAARARRRFARLHVVRQRMVMDFLRSLVLFPPDDTASNLNPGRPGTRNPQDPDEHGTINLGALFQLEDEGAESRECIDGIRLRRLEAKDTILSG</sequence>
<evidence type="ECO:0008006" key="5">
    <source>
        <dbReference type="Google" id="ProtNLM"/>
    </source>
</evidence>
<dbReference type="InterPro" id="IPR051395">
    <property type="entry name" value="Cytochrome_c_Peroxidase/MauG"/>
</dbReference>
<dbReference type="AlphaFoldDB" id="W4LPH4"/>
<name>W4LPH4_9BACT</name>